<evidence type="ECO:0000259" key="1">
    <source>
        <dbReference type="SMART" id="SM00479"/>
    </source>
</evidence>
<sequence length="287" mass="32908">MAFLDNLIGADGEIRLYKFDGKSLPAPIFNYDYDKNSTKVCFLDLETTGLDKKEDKIIELAVKVAAIDKQSGELIGILDEYQSFEDPKEPINEKATRVNGITNEMVQDQSIDWEAVSAILNQADIIVAHNAAFDRAFMDRYLPISQDKVWACSFNDIDWENRGFNSRGQEPLCIWHGFYFDSHRAMSDVDALIHLVTHDTYVTDKPIMELIDNASKPVYKISAIGSPYETKDALKAREYSWNGEDRYWWKNINLDEVENEKEWLSEIVYGGSFQGTVLEIVITDKYK</sequence>
<dbReference type="SMART" id="SM00479">
    <property type="entry name" value="EXOIII"/>
    <property type="match status" value="1"/>
</dbReference>
<dbReference type="GO" id="GO:0003676">
    <property type="term" value="F:nucleic acid binding"/>
    <property type="evidence" value="ECO:0007669"/>
    <property type="project" value="InterPro"/>
</dbReference>
<dbReference type="EMBL" id="UINC01031395">
    <property type="protein sequence ID" value="SVB17371.1"/>
    <property type="molecule type" value="Genomic_DNA"/>
</dbReference>
<dbReference type="CDD" id="cd06127">
    <property type="entry name" value="DEDDh"/>
    <property type="match status" value="1"/>
</dbReference>
<dbReference type="Pfam" id="PF00929">
    <property type="entry name" value="RNase_T"/>
    <property type="match status" value="1"/>
</dbReference>
<reference evidence="2" key="1">
    <citation type="submission" date="2018-05" db="EMBL/GenBank/DDBJ databases">
        <authorList>
            <person name="Lanie J.A."/>
            <person name="Ng W.-L."/>
            <person name="Kazmierczak K.M."/>
            <person name="Andrzejewski T.M."/>
            <person name="Davidsen T.M."/>
            <person name="Wayne K.J."/>
            <person name="Tettelin H."/>
            <person name="Glass J.I."/>
            <person name="Rusch D."/>
            <person name="Podicherti R."/>
            <person name="Tsui H.-C.T."/>
            <person name="Winkler M.E."/>
        </authorList>
    </citation>
    <scope>NUCLEOTIDE SEQUENCE</scope>
</reference>
<dbReference type="GO" id="GO:0045004">
    <property type="term" value="P:DNA replication proofreading"/>
    <property type="evidence" value="ECO:0007669"/>
    <property type="project" value="TreeGrafter"/>
</dbReference>
<protein>
    <recommendedName>
        <fullName evidence="1">Exonuclease domain-containing protein</fullName>
    </recommendedName>
</protein>
<dbReference type="InterPro" id="IPR013520">
    <property type="entry name" value="Ribonucl_H"/>
</dbReference>
<dbReference type="PANTHER" id="PTHR30231">
    <property type="entry name" value="DNA POLYMERASE III SUBUNIT EPSILON"/>
    <property type="match status" value="1"/>
</dbReference>
<dbReference type="SUPFAM" id="SSF53098">
    <property type="entry name" value="Ribonuclease H-like"/>
    <property type="match status" value="1"/>
</dbReference>
<evidence type="ECO:0000313" key="2">
    <source>
        <dbReference type="EMBL" id="SVB17371.1"/>
    </source>
</evidence>
<proteinExistence type="predicted"/>
<dbReference type="AlphaFoldDB" id="A0A382BV57"/>
<feature type="domain" description="Exonuclease" evidence="1">
    <location>
        <begin position="39"/>
        <end position="207"/>
    </location>
</feature>
<dbReference type="InterPro" id="IPR012337">
    <property type="entry name" value="RNaseH-like_sf"/>
</dbReference>
<dbReference type="Gene3D" id="3.30.420.10">
    <property type="entry name" value="Ribonuclease H-like superfamily/Ribonuclease H"/>
    <property type="match status" value="1"/>
</dbReference>
<dbReference type="GO" id="GO:0008408">
    <property type="term" value="F:3'-5' exonuclease activity"/>
    <property type="evidence" value="ECO:0007669"/>
    <property type="project" value="TreeGrafter"/>
</dbReference>
<organism evidence="2">
    <name type="scientific">marine metagenome</name>
    <dbReference type="NCBI Taxonomy" id="408172"/>
    <lineage>
        <taxon>unclassified sequences</taxon>
        <taxon>metagenomes</taxon>
        <taxon>ecological metagenomes</taxon>
    </lineage>
</organism>
<dbReference type="GO" id="GO:0005829">
    <property type="term" value="C:cytosol"/>
    <property type="evidence" value="ECO:0007669"/>
    <property type="project" value="TreeGrafter"/>
</dbReference>
<dbReference type="NCBIfam" id="NF006615">
    <property type="entry name" value="PRK09182.1"/>
    <property type="match status" value="1"/>
</dbReference>
<dbReference type="InterPro" id="IPR036397">
    <property type="entry name" value="RNaseH_sf"/>
</dbReference>
<name>A0A382BV57_9ZZZZ</name>
<dbReference type="PANTHER" id="PTHR30231:SF37">
    <property type="entry name" value="EXODEOXYRIBONUCLEASE 10"/>
    <property type="match status" value="1"/>
</dbReference>
<gene>
    <name evidence="2" type="ORF">METZ01_LOCUS170225</name>
</gene>
<accession>A0A382BV57</accession>